<organism evidence="1 2">
    <name type="scientific">Trifolium medium</name>
    <dbReference type="NCBI Taxonomy" id="97028"/>
    <lineage>
        <taxon>Eukaryota</taxon>
        <taxon>Viridiplantae</taxon>
        <taxon>Streptophyta</taxon>
        <taxon>Embryophyta</taxon>
        <taxon>Tracheophyta</taxon>
        <taxon>Spermatophyta</taxon>
        <taxon>Magnoliopsida</taxon>
        <taxon>eudicotyledons</taxon>
        <taxon>Gunneridae</taxon>
        <taxon>Pentapetalae</taxon>
        <taxon>rosids</taxon>
        <taxon>fabids</taxon>
        <taxon>Fabales</taxon>
        <taxon>Fabaceae</taxon>
        <taxon>Papilionoideae</taxon>
        <taxon>50 kb inversion clade</taxon>
        <taxon>NPAAA clade</taxon>
        <taxon>Hologalegina</taxon>
        <taxon>IRL clade</taxon>
        <taxon>Trifolieae</taxon>
        <taxon>Trifolium</taxon>
    </lineage>
</organism>
<dbReference type="AlphaFoldDB" id="A0A392RA86"/>
<protein>
    <submittedName>
        <fullName evidence="1">Uncharacterized protein</fullName>
    </submittedName>
</protein>
<proteinExistence type="predicted"/>
<feature type="non-terminal residue" evidence="1">
    <location>
        <position position="65"/>
    </location>
</feature>
<keyword evidence="2" id="KW-1185">Reference proteome</keyword>
<dbReference type="EMBL" id="LXQA010202051">
    <property type="protein sequence ID" value="MCI33169.1"/>
    <property type="molecule type" value="Genomic_DNA"/>
</dbReference>
<reference evidence="1 2" key="1">
    <citation type="journal article" date="2018" name="Front. Plant Sci.">
        <title>Red Clover (Trifolium pratense) and Zigzag Clover (T. medium) - A Picture of Genomic Similarities and Differences.</title>
        <authorList>
            <person name="Dluhosova J."/>
            <person name="Istvanek J."/>
            <person name="Nedelnik J."/>
            <person name="Repkova J."/>
        </authorList>
    </citation>
    <scope>NUCLEOTIDE SEQUENCE [LARGE SCALE GENOMIC DNA]</scope>
    <source>
        <strain evidence="2">cv. 10/8</strain>
        <tissue evidence="1">Leaf</tissue>
    </source>
</reference>
<name>A0A392RA86_9FABA</name>
<evidence type="ECO:0000313" key="2">
    <source>
        <dbReference type="Proteomes" id="UP000265520"/>
    </source>
</evidence>
<evidence type="ECO:0000313" key="1">
    <source>
        <dbReference type="EMBL" id="MCI33169.1"/>
    </source>
</evidence>
<dbReference type="Proteomes" id="UP000265520">
    <property type="component" value="Unassembled WGS sequence"/>
</dbReference>
<accession>A0A392RA86</accession>
<comment type="caution">
    <text evidence="1">The sequence shown here is derived from an EMBL/GenBank/DDBJ whole genome shotgun (WGS) entry which is preliminary data.</text>
</comment>
<sequence>MKVVNGGLWVFEEMKFKEEEEASMKGMRFWEQTQAISRRAQLTGNQAPLFSGRAGLRAAQVGRNW</sequence>